<sequence>MYQNLPCAFSSPEAAGACIVSCTSGEPRVTRRLAGDLLARFGVHFLDCPVSGGPRGAAAGSLTCMLGADCEEAAGRATPVIQAFAKRIVRCGPAGAGHAVKAVNNALNVAHLLLGAEGLLALQGAGVKPEVALDAINSSSGRSLLDTGAPAPGGAHRLLQLRFQAAPDGEGLPHRRRRPAGALPGGVAAAAHGGPGAAGRGGGGRRRRLHARGPAARARRGAAAAGQHIGVQRDTTSSGRLDSGAPSRGYAVARIRRRANLSKRRIRKRSISWICARPPWRRLWRRPWRASRAWEGGPARVPEIRADRSTSVLVPSLASPGKARIRAEARAFALPSPPLYSEAARLPSLSLARRGKL</sequence>
<dbReference type="SUPFAM" id="SSF48179">
    <property type="entry name" value="6-phosphogluconate dehydrogenase C-terminal domain-like"/>
    <property type="match status" value="1"/>
</dbReference>
<evidence type="ECO:0000313" key="11">
    <source>
        <dbReference type="EMBL" id="CAK0873470.1"/>
    </source>
</evidence>
<dbReference type="EMBL" id="CAUYUJ010017283">
    <property type="protein sequence ID" value="CAK0873470.1"/>
    <property type="molecule type" value="Genomic_DNA"/>
</dbReference>
<evidence type="ECO:0000256" key="2">
    <source>
        <dbReference type="ARBA" id="ARBA00006013"/>
    </source>
</evidence>
<evidence type="ECO:0000259" key="9">
    <source>
        <dbReference type="Pfam" id="PF03446"/>
    </source>
</evidence>
<dbReference type="Pfam" id="PF03446">
    <property type="entry name" value="NAD_binding_2"/>
    <property type="match status" value="1"/>
</dbReference>
<feature type="compositionally biased region" description="Low complexity" evidence="8">
    <location>
        <begin position="180"/>
        <end position="192"/>
    </location>
</feature>
<accession>A0ABN9VJN0</accession>
<dbReference type="SUPFAM" id="SSF51735">
    <property type="entry name" value="NAD(P)-binding Rossmann-fold domains"/>
    <property type="match status" value="1"/>
</dbReference>
<comment type="similarity">
    <text evidence="2">Belongs to the HIBADH-related family. 3-hydroxyisobutyrate dehydrogenase subfamily.</text>
</comment>
<dbReference type="Gene3D" id="1.10.1040.10">
    <property type="entry name" value="N-(1-d-carboxylethyl)-l-norvaline Dehydrogenase, domain 2"/>
    <property type="match status" value="1"/>
</dbReference>
<evidence type="ECO:0000313" key="12">
    <source>
        <dbReference type="Proteomes" id="UP001189429"/>
    </source>
</evidence>
<feature type="domain" description="6-phosphogluconate dehydrogenase NADP-binding" evidence="9">
    <location>
        <begin position="15"/>
        <end position="92"/>
    </location>
</feature>
<feature type="region of interest" description="Disordered" evidence="8">
    <location>
        <begin position="168"/>
        <end position="246"/>
    </location>
</feature>
<dbReference type="PANTHER" id="PTHR22981:SF7">
    <property type="entry name" value="3-HYDROXYISOBUTYRATE DEHYDROGENASE, MITOCHONDRIAL"/>
    <property type="match status" value="1"/>
</dbReference>
<gene>
    <name evidence="11" type="ORF">PCOR1329_LOCUS58678</name>
</gene>
<feature type="compositionally biased region" description="Gly residues" evidence="8">
    <location>
        <begin position="193"/>
        <end position="202"/>
    </location>
</feature>
<proteinExistence type="inferred from homology"/>
<dbReference type="InterPro" id="IPR013328">
    <property type="entry name" value="6PGD_dom2"/>
</dbReference>
<evidence type="ECO:0000256" key="8">
    <source>
        <dbReference type="SAM" id="MobiDB-lite"/>
    </source>
</evidence>
<dbReference type="Pfam" id="PF14833">
    <property type="entry name" value="NAD_binding_11"/>
    <property type="match status" value="1"/>
</dbReference>
<dbReference type="InterPro" id="IPR008927">
    <property type="entry name" value="6-PGluconate_DH-like_C_sf"/>
</dbReference>
<name>A0ABN9VJN0_9DINO</name>
<reference evidence="11" key="1">
    <citation type="submission" date="2023-10" db="EMBL/GenBank/DDBJ databases">
        <authorList>
            <person name="Chen Y."/>
            <person name="Shah S."/>
            <person name="Dougan E. K."/>
            <person name="Thang M."/>
            <person name="Chan C."/>
        </authorList>
    </citation>
    <scope>NUCLEOTIDE SEQUENCE [LARGE SCALE GENOMIC DNA]</scope>
</reference>
<evidence type="ECO:0000256" key="7">
    <source>
        <dbReference type="ARBA" id="ARBA00049197"/>
    </source>
</evidence>
<comment type="caution">
    <text evidence="11">The sequence shown here is derived from an EMBL/GenBank/DDBJ whole genome shotgun (WGS) entry which is preliminary data.</text>
</comment>
<organism evidence="11 12">
    <name type="scientific">Prorocentrum cordatum</name>
    <dbReference type="NCBI Taxonomy" id="2364126"/>
    <lineage>
        <taxon>Eukaryota</taxon>
        <taxon>Sar</taxon>
        <taxon>Alveolata</taxon>
        <taxon>Dinophyceae</taxon>
        <taxon>Prorocentrales</taxon>
        <taxon>Prorocentraceae</taxon>
        <taxon>Prorocentrum</taxon>
    </lineage>
</organism>
<comment type="catalytic activity">
    <reaction evidence="7">
        <text>3-hydroxy-2-methylpropanoate + NAD(+) = 2-methyl-3-oxopropanoate + NADH + H(+)</text>
        <dbReference type="Rhea" id="RHEA:17681"/>
        <dbReference type="ChEBI" id="CHEBI:11805"/>
        <dbReference type="ChEBI" id="CHEBI:15378"/>
        <dbReference type="ChEBI" id="CHEBI:57540"/>
        <dbReference type="ChEBI" id="CHEBI:57700"/>
        <dbReference type="ChEBI" id="CHEBI:57945"/>
        <dbReference type="EC" id="1.1.1.31"/>
    </reaction>
</comment>
<evidence type="ECO:0000256" key="4">
    <source>
        <dbReference type="ARBA" id="ARBA00022456"/>
    </source>
</evidence>
<dbReference type="InterPro" id="IPR029154">
    <property type="entry name" value="HIBADH-like_NADP-bd"/>
</dbReference>
<dbReference type="PANTHER" id="PTHR22981">
    <property type="entry name" value="3-HYDROXYISOBUTYRATE DEHYDROGENASE-RELATED"/>
    <property type="match status" value="1"/>
</dbReference>
<dbReference type="InterPro" id="IPR006115">
    <property type="entry name" value="6PGDH_NADP-bd"/>
</dbReference>
<keyword evidence="4" id="KW-0101">Branched-chain amino acid catabolism</keyword>
<evidence type="ECO:0000256" key="1">
    <source>
        <dbReference type="ARBA" id="ARBA00005109"/>
    </source>
</evidence>
<dbReference type="Proteomes" id="UP001189429">
    <property type="component" value="Unassembled WGS sequence"/>
</dbReference>
<feature type="compositionally biased region" description="Low complexity" evidence="8">
    <location>
        <begin position="212"/>
        <end position="226"/>
    </location>
</feature>
<protein>
    <recommendedName>
        <fullName evidence="3">3-hydroxyisobutyrate dehydrogenase</fullName>
        <ecNumber evidence="3">1.1.1.31</ecNumber>
    </recommendedName>
</protein>
<keyword evidence="12" id="KW-1185">Reference proteome</keyword>
<keyword evidence="6" id="KW-0520">NAD</keyword>
<dbReference type="EC" id="1.1.1.31" evidence="3"/>
<dbReference type="Gene3D" id="3.40.50.720">
    <property type="entry name" value="NAD(P)-binding Rossmann-like Domain"/>
    <property type="match status" value="1"/>
</dbReference>
<feature type="domain" description="3-hydroxyisobutyrate dehydrogenase-like NAD-binding" evidence="10">
    <location>
        <begin position="95"/>
        <end position="144"/>
    </location>
</feature>
<evidence type="ECO:0000256" key="3">
    <source>
        <dbReference type="ARBA" id="ARBA00012991"/>
    </source>
</evidence>
<evidence type="ECO:0000256" key="5">
    <source>
        <dbReference type="ARBA" id="ARBA00023002"/>
    </source>
</evidence>
<dbReference type="InterPro" id="IPR036291">
    <property type="entry name" value="NAD(P)-bd_dom_sf"/>
</dbReference>
<evidence type="ECO:0000259" key="10">
    <source>
        <dbReference type="Pfam" id="PF14833"/>
    </source>
</evidence>
<keyword evidence="5" id="KW-0560">Oxidoreductase</keyword>
<evidence type="ECO:0000256" key="6">
    <source>
        <dbReference type="ARBA" id="ARBA00023027"/>
    </source>
</evidence>
<comment type="pathway">
    <text evidence="1">Amino-acid degradation; L-valine degradation.</text>
</comment>